<dbReference type="RefSeq" id="XP_037219825.1">
    <property type="nucleotide sequence ID" value="XM_037364181.1"/>
</dbReference>
<sequence length="421" mass="46054">MFTLRPPHGAFAVGATTLTSPVQPPSTVGSGLTVDGQALVLDEIAFTLFYPTESKRKGPQSIPWLLRPVYSTFVGFSRFSGISAFLLWPIVYLFGVLLKIPVHPNAPLLHPPENIKQWPLVFFSHGLGGSRTAYSQVCAELASSGRVVLAIEHRDGTSPATTARNGRTVLYYREQDVAFPEDMKLGVLPLRTDQLAFRRQEIYRIFEAFSALVNTKDAASFAGLEGEQVDLGGWQSSTGVPLVKCDNLTLAGHSFGGCTVLDVLSSPPCSPSSPLPVAKALLLDPWLEPLPTPGPTLVHPPSSLRLLVINSQTFTLWNDHFTRLLDLVKEWDSDHGKLLTLVGSVHHSFSDFAVFPLVRKRPAELIMDRITTLSLSFLNDNLQNTLTNLPTRDMETVVIGKRPDGRPRRSLVGATGDVVVM</sequence>
<dbReference type="GO" id="GO:0016042">
    <property type="term" value="P:lipid catabolic process"/>
    <property type="evidence" value="ECO:0007669"/>
    <property type="project" value="UniProtKB-KW"/>
</dbReference>
<feature type="active site" description="Nucleophile" evidence="5">
    <location>
        <position position="254"/>
    </location>
</feature>
<evidence type="ECO:0000256" key="1">
    <source>
        <dbReference type="ARBA" id="ARBA00022801"/>
    </source>
</evidence>
<comment type="caution">
    <text evidence="6">The sequence shown here is derived from an EMBL/GenBank/DDBJ whole genome shotgun (WGS) entry which is preliminary data.</text>
</comment>
<dbReference type="OrthoDB" id="2363873at2759"/>
<keyword evidence="3 4" id="KW-0443">Lipid metabolism</keyword>
<dbReference type="PANTHER" id="PTHR10272:SF0">
    <property type="entry name" value="PLATELET-ACTIVATING FACTOR ACETYLHYDROLASE"/>
    <property type="match status" value="1"/>
</dbReference>
<dbReference type="GO" id="GO:0016740">
    <property type="term" value="F:transferase activity"/>
    <property type="evidence" value="ECO:0007669"/>
    <property type="project" value="UniProtKB-KW"/>
</dbReference>
<dbReference type="PIRSF" id="PIRSF018169">
    <property type="entry name" value="PAF_acetylhydrolase"/>
    <property type="match status" value="1"/>
</dbReference>
<dbReference type="InterPro" id="IPR016715">
    <property type="entry name" value="PAF_acetylhydro_eukaryote"/>
</dbReference>
<comment type="similarity">
    <text evidence="4">Belongs to the serine esterase family.</text>
</comment>
<dbReference type="PANTHER" id="PTHR10272">
    <property type="entry name" value="PLATELET-ACTIVATING FACTOR ACETYLHYDROLASE"/>
    <property type="match status" value="1"/>
</dbReference>
<dbReference type="AlphaFoldDB" id="A0A8H6SPX5"/>
<keyword evidence="7" id="KW-1185">Reference proteome</keyword>
<dbReference type="EC" id="3.1.1.47" evidence="4"/>
<dbReference type="InterPro" id="IPR029058">
    <property type="entry name" value="AB_hydrolase_fold"/>
</dbReference>
<evidence type="ECO:0000256" key="5">
    <source>
        <dbReference type="PIRSR" id="PIRSR018169-1"/>
    </source>
</evidence>
<evidence type="ECO:0000256" key="2">
    <source>
        <dbReference type="ARBA" id="ARBA00022963"/>
    </source>
</evidence>
<dbReference type="EMBL" id="JACAZF010000006">
    <property type="protein sequence ID" value="KAF7301825.1"/>
    <property type="molecule type" value="Genomic_DNA"/>
</dbReference>
<dbReference type="Proteomes" id="UP000636479">
    <property type="component" value="Unassembled WGS sequence"/>
</dbReference>
<reference evidence="6" key="1">
    <citation type="submission" date="2020-05" db="EMBL/GenBank/DDBJ databases">
        <title>Mycena genomes resolve the evolution of fungal bioluminescence.</title>
        <authorList>
            <person name="Tsai I.J."/>
        </authorList>
    </citation>
    <scope>NUCLEOTIDE SEQUENCE</scope>
    <source>
        <strain evidence="6">171206Taipei</strain>
    </source>
</reference>
<evidence type="ECO:0000256" key="4">
    <source>
        <dbReference type="PIRNR" id="PIRNR018169"/>
    </source>
</evidence>
<keyword evidence="2 4" id="KW-0442">Lipid degradation</keyword>
<keyword evidence="1 4" id="KW-0378">Hydrolase</keyword>
<accession>A0A8H6SPX5</accession>
<evidence type="ECO:0000313" key="7">
    <source>
        <dbReference type="Proteomes" id="UP000636479"/>
    </source>
</evidence>
<dbReference type="Gene3D" id="3.40.50.1820">
    <property type="entry name" value="alpha/beta hydrolase"/>
    <property type="match status" value="1"/>
</dbReference>
<dbReference type="SUPFAM" id="SSF53474">
    <property type="entry name" value="alpha/beta-Hydrolases"/>
    <property type="match status" value="1"/>
</dbReference>
<protein>
    <recommendedName>
        <fullName evidence="4">Putative phospholipase</fullName>
        <ecNumber evidence="4">3.1.1.47</ecNumber>
    </recommendedName>
</protein>
<organism evidence="6 7">
    <name type="scientific">Mycena indigotica</name>
    <dbReference type="NCBI Taxonomy" id="2126181"/>
    <lineage>
        <taxon>Eukaryota</taxon>
        <taxon>Fungi</taxon>
        <taxon>Dikarya</taxon>
        <taxon>Basidiomycota</taxon>
        <taxon>Agaricomycotina</taxon>
        <taxon>Agaricomycetes</taxon>
        <taxon>Agaricomycetidae</taxon>
        <taxon>Agaricales</taxon>
        <taxon>Marasmiineae</taxon>
        <taxon>Mycenaceae</taxon>
        <taxon>Mycena</taxon>
    </lineage>
</organism>
<dbReference type="Pfam" id="PF03403">
    <property type="entry name" value="PAF-AH_p_II"/>
    <property type="match status" value="1"/>
</dbReference>
<keyword evidence="6" id="KW-0808">Transferase</keyword>
<gene>
    <name evidence="6" type="ORF">MIND_00748300</name>
</gene>
<feature type="active site" description="Charge relay system" evidence="5">
    <location>
        <position position="284"/>
    </location>
</feature>
<evidence type="ECO:0000313" key="6">
    <source>
        <dbReference type="EMBL" id="KAF7301825.1"/>
    </source>
</evidence>
<proteinExistence type="inferred from homology"/>
<comment type="catalytic activity">
    <reaction evidence="4">
        <text>a 1-O-alkyl-2-acetyl-sn-glycero-3-phosphocholine + H2O = a 1-O-alkyl-sn-glycero-3-phosphocholine + acetate + H(+)</text>
        <dbReference type="Rhea" id="RHEA:17777"/>
        <dbReference type="ChEBI" id="CHEBI:15377"/>
        <dbReference type="ChEBI" id="CHEBI:15378"/>
        <dbReference type="ChEBI" id="CHEBI:30089"/>
        <dbReference type="ChEBI" id="CHEBI:30909"/>
        <dbReference type="ChEBI" id="CHEBI:36707"/>
        <dbReference type="EC" id="3.1.1.47"/>
    </reaction>
</comment>
<name>A0A8H6SPX5_9AGAR</name>
<dbReference type="GO" id="GO:0003847">
    <property type="term" value="F:1-alkyl-2-acetylglycerophosphocholine esterase activity"/>
    <property type="evidence" value="ECO:0007669"/>
    <property type="project" value="UniProtKB-UniRule"/>
</dbReference>
<feature type="active site" description="Charge relay system" evidence="5">
    <location>
        <position position="346"/>
    </location>
</feature>
<evidence type="ECO:0000256" key="3">
    <source>
        <dbReference type="ARBA" id="ARBA00023098"/>
    </source>
</evidence>
<dbReference type="GeneID" id="59346697"/>